<dbReference type="EMBL" id="CAXKWB010018058">
    <property type="protein sequence ID" value="CAL4120160.1"/>
    <property type="molecule type" value="Genomic_DNA"/>
</dbReference>
<dbReference type="Gene3D" id="2.10.90.10">
    <property type="entry name" value="Cystine-knot cytokines"/>
    <property type="match status" value="1"/>
</dbReference>
<keyword evidence="2" id="KW-0732">Signal</keyword>
<dbReference type="PROSITE" id="PS50270">
    <property type="entry name" value="NGF_2"/>
    <property type="match status" value="1"/>
</dbReference>
<evidence type="ECO:0000256" key="1">
    <source>
        <dbReference type="SAM" id="Coils"/>
    </source>
</evidence>
<keyword evidence="4" id="KW-1185">Reference proteome</keyword>
<feature type="chain" id="PRO_5043494988" evidence="2">
    <location>
        <begin position="25"/>
        <end position="204"/>
    </location>
</feature>
<sequence>MKAFYGFIFICVTLFASYNNGVNGNPVGKLAKREKKLEKKVETMERIITDLQQNLETMENHFAEHSNINNQQKSHHNENFENKDVCPTIKTWKAVDELPITDLYGNAVKIVQLPSEPRQFIYIHQCKPNFECKQCNGVSSKSQCVMRHTKMRLHHVCNDCDDNKPVFDIVQVPSHCACELIAEHHNNEICEPVHPYFLGLRTQN</sequence>
<dbReference type="InterPro" id="IPR029034">
    <property type="entry name" value="Cystine-knot_cytokine"/>
</dbReference>
<accession>A0AAV2RAP8</accession>
<dbReference type="Proteomes" id="UP001497623">
    <property type="component" value="Unassembled WGS sequence"/>
</dbReference>
<proteinExistence type="predicted"/>
<evidence type="ECO:0000256" key="2">
    <source>
        <dbReference type="SAM" id="SignalP"/>
    </source>
</evidence>
<dbReference type="SUPFAM" id="SSF57501">
    <property type="entry name" value="Cystine-knot cytokines"/>
    <property type="match status" value="1"/>
</dbReference>
<feature type="coiled-coil region" evidence="1">
    <location>
        <begin position="27"/>
        <end position="68"/>
    </location>
</feature>
<protein>
    <submittedName>
        <fullName evidence="3">Uncharacterized protein</fullName>
    </submittedName>
</protein>
<feature type="signal peptide" evidence="2">
    <location>
        <begin position="1"/>
        <end position="24"/>
    </location>
</feature>
<comment type="caution">
    <text evidence="3">The sequence shown here is derived from an EMBL/GenBank/DDBJ whole genome shotgun (WGS) entry which is preliminary data.</text>
</comment>
<dbReference type="AlphaFoldDB" id="A0AAV2RAP8"/>
<reference evidence="3 4" key="1">
    <citation type="submission" date="2024-05" db="EMBL/GenBank/DDBJ databases">
        <authorList>
            <person name="Wallberg A."/>
        </authorList>
    </citation>
    <scope>NUCLEOTIDE SEQUENCE [LARGE SCALE GENOMIC DNA]</scope>
</reference>
<evidence type="ECO:0000313" key="3">
    <source>
        <dbReference type="EMBL" id="CAL4120160.1"/>
    </source>
</evidence>
<gene>
    <name evidence="3" type="ORF">MNOR_LOCUS21944</name>
</gene>
<keyword evidence="1" id="KW-0175">Coiled coil</keyword>
<name>A0AAV2RAP8_MEGNR</name>
<evidence type="ECO:0000313" key="4">
    <source>
        <dbReference type="Proteomes" id="UP001497623"/>
    </source>
</evidence>
<organism evidence="3 4">
    <name type="scientific">Meganyctiphanes norvegica</name>
    <name type="common">Northern krill</name>
    <name type="synonym">Thysanopoda norvegica</name>
    <dbReference type="NCBI Taxonomy" id="48144"/>
    <lineage>
        <taxon>Eukaryota</taxon>
        <taxon>Metazoa</taxon>
        <taxon>Ecdysozoa</taxon>
        <taxon>Arthropoda</taxon>
        <taxon>Crustacea</taxon>
        <taxon>Multicrustacea</taxon>
        <taxon>Malacostraca</taxon>
        <taxon>Eumalacostraca</taxon>
        <taxon>Eucarida</taxon>
        <taxon>Euphausiacea</taxon>
        <taxon>Euphausiidae</taxon>
        <taxon>Meganyctiphanes</taxon>
    </lineage>
</organism>